<keyword evidence="10" id="KW-0175">Coiled coil</keyword>
<dbReference type="InterPro" id="IPR001715">
    <property type="entry name" value="CH_dom"/>
</dbReference>
<keyword evidence="5 9" id="KW-0493">Microtubule</keyword>
<feature type="domain" description="Calponin-homology (CH)" evidence="12">
    <location>
        <begin position="12"/>
        <end position="114"/>
    </location>
</feature>
<evidence type="ECO:0000256" key="5">
    <source>
        <dbReference type="ARBA" id="ARBA00022701"/>
    </source>
</evidence>
<evidence type="ECO:0000256" key="6">
    <source>
        <dbReference type="ARBA" id="ARBA00022776"/>
    </source>
</evidence>
<dbReference type="InterPro" id="IPR004953">
    <property type="entry name" value="EB1_C"/>
</dbReference>
<dbReference type="AlphaFoldDB" id="A0AAD9G7Z6"/>
<organism evidence="14 15">
    <name type="scientific">Babesia divergens</name>
    <dbReference type="NCBI Taxonomy" id="32595"/>
    <lineage>
        <taxon>Eukaryota</taxon>
        <taxon>Sar</taxon>
        <taxon>Alveolata</taxon>
        <taxon>Apicomplexa</taxon>
        <taxon>Aconoidasida</taxon>
        <taxon>Piroplasmida</taxon>
        <taxon>Babesiidae</taxon>
        <taxon>Babesia</taxon>
    </lineage>
</organism>
<evidence type="ECO:0000313" key="15">
    <source>
        <dbReference type="Proteomes" id="UP001195914"/>
    </source>
</evidence>
<comment type="subcellular location">
    <subcellularLocation>
        <location evidence="1">Cytoplasm</location>
        <location evidence="1">Cytoskeleton</location>
    </subcellularLocation>
</comment>
<reference evidence="14" key="1">
    <citation type="journal article" date="2014" name="Nucleic Acids Res.">
        <title>The evolutionary dynamics of variant antigen genes in Babesia reveal a history of genomic innovation underlying host-parasite interaction.</title>
        <authorList>
            <person name="Jackson A.P."/>
            <person name="Otto T.D."/>
            <person name="Darby A."/>
            <person name="Ramaprasad A."/>
            <person name="Xia D."/>
            <person name="Echaide I.E."/>
            <person name="Farber M."/>
            <person name="Gahlot S."/>
            <person name="Gamble J."/>
            <person name="Gupta D."/>
            <person name="Gupta Y."/>
            <person name="Jackson L."/>
            <person name="Malandrin L."/>
            <person name="Malas T.B."/>
            <person name="Moussa E."/>
            <person name="Nair M."/>
            <person name="Reid A.J."/>
            <person name="Sanders M."/>
            <person name="Sharma J."/>
            <person name="Tracey A."/>
            <person name="Quail M.A."/>
            <person name="Weir W."/>
            <person name="Wastling J.M."/>
            <person name="Hall N."/>
            <person name="Willadsen P."/>
            <person name="Lingelbach K."/>
            <person name="Shiels B."/>
            <person name="Tait A."/>
            <person name="Berriman M."/>
            <person name="Allred D.R."/>
            <person name="Pain A."/>
        </authorList>
    </citation>
    <scope>NUCLEOTIDE SEQUENCE</scope>
    <source>
        <strain evidence="14">1802A</strain>
    </source>
</reference>
<dbReference type="Proteomes" id="UP001195914">
    <property type="component" value="Unassembled WGS sequence"/>
</dbReference>
<name>A0AAD9G7Z6_BABDI</name>
<dbReference type="Pfam" id="PF00307">
    <property type="entry name" value="CH"/>
    <property type="match status" value="1"/>
</dbReference>
<evidence type="ECO:0000256" key="10">
    <source>
        <dbReference type="SAM" id="Coils"/>
    </source>
</evidence>
<dbReference type="InterPro" id="IPR036872">
    <property type="entry name" value="CH_dom_sf"/>
</dbReference>
<evidence type="ECO:0000256" key="4">
    <source>
        <dbReference type="ARBA" id="ARBA00022618"/>
    </source>
</evidence>
<keyword evidence="3" id="KW-0963">Cytoplasm</keyword>
<dbReference type="SUPFAM" id="SSF140612">
    <property type="entry name" value="EB1 dimerisation domain-like"/>
    <property type="match status" value="1"/>
</dbReference>
<feature type="compositionally biased region" description="Polar residues" evidence="11">
    <location>
        <begin position="214"/>
        <end position="233"/>
    </location>
</feature>
<evidence type="ECO:0000259" key="13">
    <source>
        <dbReference type="PROSITE" id="PS51230"/>
    </source>
</evidence>
<dbReference type="GO" id="GO:0005874">
    <property type="term" value="C:microtubule"/>
    <property type="evidence" value="ECO:0007669"/>
    <property type="project" value="UniProtKB-KW"/>
</dbReference>
<dbReference type="SUPFAM" id="SSF47576">
    <property type="entry name" value="Calponin-homology domain, CH-domain"/>
    <property type="match status" value="1"/>
</dbReference>
<dbReference type="PROSITE" id="PS51230">
    <property type="entry name" value="EB1_C"/>
    <property type="match status" value="1"/>
</dbReference>
<accession>A0AAD9G7Z6</accession>
<reference evidence="14" key="2">
    <citation type="submission" date="2021-05" db="EMBL/GenBank/DDBJ databases">
        <authorList>
            <person name="Pain A."/>
        </authorList>
    </citation>
    <scope>NUCLEOTIDE SEQUENCE</scope>
    <source>
        <strain evidence="14">1802A</strain>
    </source>
</reference>
<dbReference type="Gene3D" id="1.20.5.1430">
    <property type="match status" value="1"/>
</dbReference>
<evidence type="ECO:0000259" key="12">
    <source>
        <dbReference type="PROSITE" id="PS50021"/>
    </source>
</evidence>
<evidence type="ECO:0000256" key="7">
    <source>
        <dbReference type="ARBA" id="ARBA00023212"/>
    </source>
</evidence>
<feature type="region of interest" description="Disordered" evidence="11">
    <location>
        <begin position="183"/>
        <end position="233"/>
    </location>
</feature>
<proteinExistence type="inferred from homology"/>
<dbReference type="EMBL" id="JAHBMH010000073">
    <property type="protein sequence ID" value="KAK1933492.1"/>
    <property type="molecule type" value="Genomic_DNA"/>
</dbReference>
<dbReference type="InterPro" id="IPR036133">
    <property type="entry name" value="EB1_C_sf"/>
</dbReference>
<dbReference type="Gene3D" id="1.10.418.10">
    <property type="entry name" value="Calponin-like domain"/>
    <property type="match status" value="1"/>
</dbReference>
<feature type="domain" description="EB1 C-terminal" evidence="13">
    <location>
        <begin position="304"/>
        <end position="371"/>
    </location>
</feature>
<dbReference type="FunFam" id="1.10.418.10:FF:000028">
    <property type="entry name" value="RP/EB family microtubule-associated protein"/>
    <property type="match status" value="1"/>
</dbReference>
<keyword evidence="8" id="KW-0131">Cell cycle</keyword>
<gene>
    <name evidence="14" type="ORF">X943_003896</name>
</gene>
<evidence type="ECO:0000256" key="1">
    <source>
        <dbReference type="ARBA" id="ARBA00004245"/>
    </source>
</evidence>
<dbReference type="GO" id="GO:0008017">
    <property type="term" value="F:microtubule binding"/>
    <property type="evidence" value="ECO:0007669"/>
    <property type="project" value="InterPro"/>
</dbReference>
<evidence type="ECO:0000256" key="8">
    <source>
        <dbReference type="ARBA" id="ARBA00023306"/>
    </source>
</evidence>
<feature type="coiled-coil region" evidence="10">
    <location>
        <begin position="263"/>
        <end position="325"/>
    </location>
</feature>
<evidence type="ECO:0000256" key="11">
    <source>
        <dbReference type="SAM" id="MobiDB-lite"/>
    </source>
</evidence>
<dbReference type="Pfam" id="PF03271">
    <property type="entry name" value="EB1"/>
    <property type="match status" value="1"/>
</dbReference>
<evidence type="ECO:0000256" key="9">
    <source>
        <dbReference type="PROSITE-ProRule" id="PRU00576"/>
    </source>
</evidence>
<keyword evidence="4" id="KW-0132">Cell division</keyword>
<comment type="caution">
    <text evidence="14">The sequence shown here is derived from an EMBL/GenBank/DDBJ whole genome shotgun (WGS) entry which is preliminary data.</text>
</comment>
<evidence type="ECO:0000313" key="14">
    <source>
        <dbReference type="EMBL" id="KAK1933492.1"/>
    </source>
</evidence>
<dbReference type="GO" id="GO:0051301">
    <property type="term" value="P:cell division"/>
    <property type="evidence" value="ECO:0007669"/>
    <property type="project" value="UniProtKB-KW"/>
</dbReference>
<protein>
    <submittedName>
        <fullName evidence="14">Microtubule-associated protein RP/EB family member protein</fullName>
    </submittedName>
</protein>
<dbReference type="PANTHER" id="PTHR10623">
    <property type="entry name" value="MICROTUBULE-ASSOCIATED PROTEIN RP/EB FAMILY MEMBER"/>
    <property type="match status" value="1"/>
</dbReference>
<evidence type="ECO:0000256" key="2">
    <source>
        <dbReference type="ARBA" id="ARBA00010729"/>
    </source>
</evidence>
<keyword evidence="15" id="KW-1185">Reference proteome</keyword>
<keyword evidence="7" id="KW-0206">Cytoskeleton</keyword>
<comment type="similarity">
    <text evidence="2">Belongs to the MAPRE family.</text>
</comment>
<sequence>MGPHRSLEPLQPVGRSELITWVNTSLSVTIDKVEQCCNGAIYVQLMDLVHPCRVPLARVKFNAALEYEYLQNYKVLQSVFNKLGIAKHIDVQKLCLGKYQDNFEFLQWLRAYVDSNRTVETAEYDGTRRRVVSVIRNCIANNVNAHLTLGTVTNALPQWAQEGVTVRLIKECLAEVKSVTTSPREEVTKGNASYAKNVATSARGHDMKLRRVSGATSQKSHSANSATQSSTIDTVLEVPSASSHLKRPDNCESGVPLKDLELLQAERERVAELESLLNESKQQAEMLNIELERRNQEVASLHQQLERHKELVESMKKKLGQSEAEAQVSKMSKDFYYNKLRKIEIMCQKNDNGRLDVAPLLEIMYATDDDA</sequence>
<dbReference type="PROSITE" id="PS50021">
    <property type="entry name" value="CH"/>
    <property type="match status" value="1"/>
</dbReference>
<keyword evidence="6" id="KW-0498">Mitosis</keyword>
<evidence type="ECO:0000256" key="3">
    <source>
        <dbReference type="ARBA" id="ARBA00022490"/>
    </source>
</evidence>
<dbReference type="InterPro" id="IPR027328">
    <property type="entry name" value="MAPRE"/>
</dbReference>